<feature type="domain" description="WH2" evidence="7">
    <location>
        <begin position="616"/>
        <end position="635"/>
    </location>
</feature>
<keyword evidence="2" id="KW-0677">Repeat</keyword>
<dbReference type="Pfam" id="PF00568">
    <property type="entry name" value="WH1"/>
    <property type="match status" value="1"/>
</dbReference>
<feature type="region of interest" description="Disordered" evidence="4">
    <location>
        <begin position="212"/>
        <end position="233"/>
    </location>
</feature>
<evidence type="ECO:0000256" key="3">
    <source>
        <dbReference type="ARBA" id="ARBA00023242"/>
    </source>
</evidence>
<evidence type="ECO:0000256" key="1">
    <source>
        <dbReference type="ARBA" id="ARBA00004123"/>
    </source>
</evidence>
<evidence type="ECO:0000313" key="9">
    <source>
        <dbReference type="Proteomes" id="UP001176961"/>
    </source>
</evidence>
<dbReference type="InterPro" id="IPR000095">
    <property type="entry name" value="CRIB_dom"/>
</dbReference>
<evidence type="ECO:0000259" key="5">
    <source>
        <dbReference type="PROSITE" id="PS50108"/>
    </source>
</evidence>
<accession>A0AA36GWG2</accession>
<evidence type="ECO:0000256" key="4">
    <source>
        <dbReference type="SAM" id="MobiDB-lite"/>
    </source>
</evidence>
<dbReference type="EMBL" id="CATQJL010000223">
    <property type="protein sequence ID" value="CAJ0599442.1"/>
    <property type="molecule type" value="Genomic_DNA"/>
</dbReference>
<dbReference type="InterPro" id="IPR000697">
    <property type="entry name" value="WH1/EVH1_dom"/>
</dbReference>
<evidence type="ECO:0008006" key="10">
    <source>
        <dbReference type="Google" id="ProtNLM"/>
    </source>
</evidence>
<dbReference type="AlphaFoldDB" id="A0AA36GWG2"/>
<comment type="subcellular location">
    <subcellularLocation>
        <location evidence="1">Nucleus</location>
    </subcellularLocation>
</comment>
<feature type="domain" description="WH1" evidence="6">
    <location>
        <begin position="96"/>
        <end position="212"/>
    </location>
</feature>
<feature type="compositionally biased region" description="Basic and acidic residues" evidence="4">
    <location>
        <begin position="510"/>
        <end position="525"/>
    </location>
</feature>
<proteinExistence type="predicted"/>
<dbReference type="PROSITE" id="PS50229">
    <property type="entry name" value="WH1"/>
    <property type="match status" value="1"/>
</dbReference>
<sequence>MTLTFSSKKRRYSVYDVLVDTSVDSQLYAERNNNNNKYIESFLYDSEEIYYRTPMTIIDVGNEIYDRPMSVMKINRENRISSHLTTEERRSILTYLEPSAKVALCTGVCQLLQAEGNTWSDTKVGVICFIRDRHVKEYVLALLLPKPDGRYPAKVLWTMNVSAFFETEKTTDEHLLTFVMETFPRDVCGLNFYDPDEADEFHRILVSENRSRISRRASQPKRQAPPPPSVAGGVEAIDRLTELAMPALTTEDPKEKRRSFLGGIFTIKRKKKKVERERKRLDISAPSDFQHVEHLGIESLSLEDQETFHTLIKAVDLEPGNEEQIKLIRDIVATRGSEVRSSLRIKRNTVGPGEGFVRNPHNSLADTRNSMMVAHKQQRRTPREVKKVSLHKRADMETTHGSHSLSLPKEHRLDEFLNQEWEATPSVENEYQKLPAVVVRKDDGRIKNEGRLNDLARTSYYGRSSFVAVEEEEEIPPPLPSRFESMSYRSPVGRRKTPPLLPVYPTMHTSHLDRPRLSDNRKSDLNHPTWRIEIPLPNGAQAPTQSPPPTPPSSQSSPVPHHATKLDPLTVTGPTTLILPPGPPPPPPGLLSPAPTPPPSEVKQRISEVSPTIDDNRRSFLEEIQRVDKAKLRHVNLSSRTLTNGDSMPGDGGLLSAIQAELDKRREYIAFDSENESDSTDSDWTD</sequence>
<dbReference type="Proteomes" id="UP001176961">
    <property type="component" value="Unassembled WGS sequence"/>
</dbReference>
<dbReference type="Gene3D" id="2.30.29.30">
    <property type="entry name" value="Pleckstrin-homology domain (PH domain)/Phosphotyrosine-binding domain (PTB)"/>
    <property type="match status" value="1"/>
</dbReference>
<feature type="compositionally biased region" description="Pro residues" evidence="4">
    <location>
        <begin position="580"/>
        <end position="600"/>
    </location>
</feature>
<dbReference type="GO" id="GO:0003779">
    <property type="term" value="F:actin binding"/>
    <property type="evidence" value="ECO:0007669"/>
    <property type="project" value="InterPro"/>
</dbReference>
<dbReference type="SUPFAM" id="SSF50729">
    <property type="entry name" value="PH domain-like"/>
    <property type="match status" value="1"/>
</dbReference>
<feature type="compositionally biased region" description="Low complexity" evidence="4">
    <location>
        <begin position="568"/>
        <end position="579"/>
    </location>
</feature>
<dbReference type="InterPro" id="IPR011993">
    <property type="entry name" value="PH-like_dom_sf"/>
</dbReference>
<comment type="caution">
    <text evidence="8">The sequence shown here is derived from an EMBL/GenBank/DDBJ whole genome shotgun (WGS) entry which is preliminary data.</text>
</comment>
<protein>
    <recommendedName>
        <fullName evidence="10">WH1 domain-containing protein</fullName>
    </recommendedName>
</protein>
<evidence type="ECO:0000256" key="2">
    <source>
        <dbReference type="ARBA" id="ARBA00022737"/>
    </source>
</evidence>
<organism evidence="8 9">
    <name type="scientific">Cylicocyclus nassatus</name>
    <name type="common">Nematode worm</name>
    <dbReference type="NCBI Taxonomy" id="53992"/>
    <lineage>
        <taxon>Eukaryota</taxon>
        <taxon>Metazoa</taxon>
        <taxon>Ecdysozoa</taxon>
        <taxon>Nematoda</taxon>
        <taxon>Chromadorea</taxon>
        <taxon>Rhabditida</taxon>
        <taxon>Rhabditina</taxon>
        <taxon>Rhabditomorpha</taxon>
        <taxon>Strongyloidea</taxon>
        <taxon>Strongylidae</taxon>
        <taxon>Cylicocyclus</taxon>
    </lineage>
</organism>
<feature type="domain" description="CRIB" evidence="5">
    <location>
        <begin position="283"/>
        <end position="296"/>
    </location>
</feature>
<dbReference type="PROSITE" id="PS50108">
    <property type="entry name" value="CRIB"/>
    <property type="match status" value="1"/>
</dbReference>
<feature type="region of interest" description="Disordered" evidence="4">
    <location>
        <begin position="472"/>
        <end position="607"/>
    </location>
</feature>
<dbReference type="GO" id="GO:0005634">
    <property type="term" value="C:nucleus"/>
    <property type="evidence" value="ECO:0007669"/>
    <property type="project" value="UniProtKB-SubCell"/>
</dbReference>
<dbReference type="PROSITE" id="PS51082">
    <property type="entry name" value="WH2"/>
    <property type="match status" value="1"/>
</dbReference>
<name>A0AA36GWG2_CYLNA</name>
<keyword evidence="9" id="KW-1185">Reference proteome</keyword>
<keyword evidence="3" id="KW-0539">Nucleus</keyword>
<dbReference type="InterPro" id="IPR003124">
    <property type="entry name" value="WH2_dom"/>
</dbReference>
<evidence type="ECO:0000259" key="7">
    <source>
        <dbReference type="PROSITE" id="PS51082"/>
    </source>
</evidence>
<evidence type="ECO:0000259" key="6">
    <source>
        <dbReference type="PROSITE" id="PS50229"/>
    </source>
</evidence>
<reference evidence="8" key="1">
    <citation type="submission" date="2023-07" db="EMBL/GenBank/DDBJ databases">
        <authorList>
            <consortium name="CYATHOMIX"/>
        </authorList>
    </citation>
    <scope>NUCLEOTIDE SEQUENCE</scope>
    <source>
        <strain evidence="8">N/A</strain>
    </source>
</reference>
<evidence type="ECO:0000313" key="8">
    <source>
        <dbReference type="EMBL" id="CAJ0599442.1"/>
    </source>
</evidence>
<gene>
    <name evidence="8" type="ORF">CYNAS_LOCUS11425</name>
</gene>